<keyword evidence="2" id="KW-1185">Reference proteome</keyword>
<evidence type="ECO:0000313" key="1">
    <source>
        <dbReference type="EMBL" id="MBU2949176.1"/>
    </source>
</evidence>
<evidence type="ECO:0000313" key="2">
    <source>
        <dbReference type="Proteomes" id="UP001647509"/>
    </source>
</evidence>
<gene>
    <name evidence="1" type="ORF">KO493_00490</name>
</gene>
<name>A0ACC5U4D6_9FLAO</name>
<accession>A0ACC5U4D6</accession>
<organism evidence="1 2">
    <name type="scientific">Pseudotamlana agarivorans</name>
    <dbReference type="NCBI Taxonomy" id="481183"/>
    <lineage>
        <taxon>Bacteria</taxon>
        <taxon>Pseudomonadati</taxon>
        <taxon>Bacteroidota</taxon>
        <taxon>Flavobacteriia</taxon>
        <taxon>Flavobacteriales</taxon>
        <taxon>Flavobacteriaceae</taxon>
        <taxon>Pseudotamlana</taxon>
    </lineage>
</organism>
<sequence>MKFKYIGLLVFIVILGLIIVPVSNYIVKGKIEKALNNLPKHVSVKSETIFVDVTSGTVEFKNIVISVNNKISKKADLALSLKTILIEDIDYIDFVFSNILNIDELRLDGPEITYYKEGKKKKPDSEYSISETPEVNIKLVEILNGQVQVLDQNTDSLLFAVKHFKLNLTHVKHEPDVSHRIPLTFHNFDIVADSIQLNVGKYDRLYISDAHFKEHEALFKGLQLKTIYSKKELSKHLKTERDHLDLKLDSLELDKIDFGYRNDSIFYFHTKKSKLHNLNFEVYRDKLVADDHTIKALYGKMLRDLKFDLNVDELIVSNGKVAYEERVNHQAVPGKIYFTDFNAIMMNVSNTYPEGGKTQIKTTSKFMDEATLITDCEFDVNNIYDRFLFKAQLGKFHAANMNQFLVPNLNVKFEGILYQTYFTIDGTANHSSIDLKTKFDGLRVSILKKHKHKKNKFLSAIANIFVSKTTRKGESAYAEAVRHNIKRDKTKSVFNFLWLNVKDGLIHAKN</sequence>
<dbReference type="Proteomes" id="UP001647509">
    <property type="component" value="Unassembled WGS sequence"/>
</dbReference>
<reference evidence="1" key="1">
    <citation type="submission" date="2021-05" db="EMBL/GenBank/DDBJ databases">
        <title>Draft genomes of bacteria isolated from model marine particles.</title>
        <authorList>
            <person name="Datta M.S."/>
            <person name="Schwartzman J.A."/>
            <person name="Enke T.N."/>
            <person name="Saavedra J."/>
            <person name="Cermak N."/>
            <person name="Cordero O.X."/>
        </authorList>
    </citation>
    <scope>NUCLEOTIDE SEQUENCE</scope>
    <source>
        <strain evidence="1">I2M19</strain>
    </source>
</reference>
<protein>
    <submittedName>
        <fullName evidence="1">Uncharacterized protein</fullName>
    </submittedName>
</protein>
<dbReference type="EMBL" id="JAHKPD010000003">
    <property type="protein sequence ID" value="MBU2949176.1"/>
    <property type="molecule type" value="Genomic_DNA"/>
</dbReference>
<proteinExistence type="predicted"/>
<comment type="caution">
    <text evidence="1">The sequence shown here is derived from an EMBL/GenBank/DDBJ whole genome shotgun (WGS) entry which is preliminary data.</text>
</comment>